<dbReference type="RefSeq" id="WP_236749107.1">
    <property type="nucleotide sequence ID" value="NZ_CP020477.1"/>
</dbReference>
<keyword evidence="5" id="KW-1133">Transmembrane helix</keyword>
<evidence type="ECO:0000256" key="5">
    <source>
        <dbReference type="SAM" id="Phobius"/>
    </source>
</evidence>
<keyword evidence="5" id="KW-0812">Transmembrane</keyword>
<evidence type="ECO:0000259" key="7">
    <source>
        <dbReference type="Pfam" id="PF13193"/>
    </source>
</evidence>
<dbReference type="InterPro" id="IPR000873">
    <property type="entry name" value="AMP-dep_synth/lig_dom"/>
</dbReference>
<evidence type="ECO:0000313" key="8">
    <source>
        <dbReference type="EMBL" id="ARM75548.1"/>
    </source>
</evidence>
<evidence type="ECO:0000256" key="4">
    <source>
        <dbReference type="ARBA" id="ARBA00022840"/>
    </source>
</evidence>
<proteinExistence type="inferred from homology"/>
<keyword evidence="9" id="KW-1185">Reference proteome</keyword>
<feature type="domain" description="AMP-dependent synthetase/ligase" evidence="6">
    <location>
        <begin position="65"/>
        <end position="400"/>
    </location>
</feature>
<comment type="similarity">
    <text evidence="1">Belongs to the ATP-dependent AMP-binding enzyme family.</text>
</comment>
<dbReference type="InterPro" id="IPR045851">
    <property type="entry name" value="AMP-bd_C_sf"/>
</dbReference>
<dbReference type="Gene3D" id="3.30.300.30">
    <property type="match status" value="1"/>
</dbReference>
<dbReference type="Proteomes" id="UP000193404">
    <property type="component" value="Chromosome"/>
</dbReference>
<feature type="domain" description="AMP-binding enzyme C-terminal" evidence="7">
    <location>
        <begin position="450"/>
        <end position="528"/>
    </location>
</feature>
<protein>
    <submittedName>
        <fullName evidence="8">AMP-dependent synthetase</fullName>
    </submittedName>
</protein>
<dbReference type="GO" id="GO:0016405">
    <property type="term" value="F:CoA-ligase activity"/>
    <property type="evidence" value="ECO:0007669"/>
    <property type="project" value="UniProtKB-ARBA"/>
</dbReference>
<keyword evidence="5" id="KW-0472">Membrane</keyword>
<evidence type="ECO:0000313" key="9">
    <source>
        <dbReference type="Proteomes" id="UP000193404"/>
    </source>
</evidence>
<dbReference type="PROSITE" id="PS00455">
    <property type="entry name" value="AMP_BINDING"/>
    <property type="match status" value="1"/>
</dbReference>
<accession>A0A1W6JZ64</accession>
<dbReference type="GO" id="GO:0015645">
    <property type="term" value="F:fatty acid ligase activity"/>
    <property type="evidence" value="ECO:0007669"/>
    <property type="project" value="TreeGrafter"/>
</dbReference>
<dbReference type="Gene3D" id="3.40.50.12780">
    <property type="entry name" value="N-terminal domain of ligase-like"/>
    <property type="match status" value="1"/>
</dbReference>
<evidence type="ECO:0000259" key="6">
    <source>
        <dbReference type="Pfam" id="PF00501"/>
    </source>
</evidence>
<dbReference type="PANTHER" id="PTHR43605:SF10">
    <property type="entry name" value="ACYL-COA SYNTHETASE MEDIUM CHAIN FAMILY MEMBER 3"/>
    <property type="match status" value="1"/>
</dbReference>
<reference evidence="8 9" key="1">
    <citation type="submission" date="2017-03" db="EMBL/GenBank/DDBJ databases">
        <title>Sulfur activation and transportation mechanism of thermophilic Archaea Acidianus manzaensis YN-25.</title>
        <authorList>
            <person name="Ma Y."/>
            <person name="Yang Y."/>
            <person name="Xia J."/>
        </authorList>
    </citation>
    <scope>NUCLEOTIDE SEQUENCE [LARGE SCALE GENOMIC DNA]</scope>
    <source>
        <strain evidence="8 9">YN-25</strain>
    </source>
</reference>
<gene>
    <name evidence="8" type="ORF">B6F84_05535</name>
</gene>
<dbReference type="GO" id="GO:0006637">
    <property type="term" value="P:acyl-CoA metabolic process"/>
    <property type="evidence" value="ECO:0007669"/>
    <property type="project" value="TreeGrafter"/>
</dbReference>
<dbReference type="GO" id="GO:0005524">
    <property type="term" value="F:ATP binding"/>
    <property type="evidence" value="ECO:0007669"/>
    <property type="project" value="UniProtKB-KW"/>
</dbReference>
<keyword evidence="4" id="KW-0067">ATP-binding</keyword>
<dbReference type="Pfam" id="PF13193">
    <property type="entry name" value="AMP-binding_C"/>
    <property type="match status" value="1"/>
</dbReference>
<dbReference type="SUPFAM" id="SSF56801">
    <property type="entry name" value="Acetyl-CoA synthetase-like"/>
    <property type="match status" value="1"/>
</dbReference>
<dbReference type="GeneID" id="41590361"/>
<evidence type="ECO:0000256" key="2">
    <source>
        <dbReference type="ARBA" id="ARBA00022598"/>
    </source>
</evidence>
<dbReference type="AlphaFoldDB" id="A0A1W6JZ64"/>
<sequence length="557" mass="62663">MLVEIIKDKKIILKPNLDNYDKLREAFSWSNIREKLKYNNLVNSSKFAIAGKEGLGLIWVSEKMEGKLFSFHDLEAKAKTFSLVLRDNGLKEGDVVVLMSKRVPSLYFSMLAINMAGGVILPIFTSFGEEAIKYRVENSGAKIALIHDDLKYKFNNISSIKKIILYDEGIQGETSRSDIDYTYRDINDPFLLLYTSGTTGKPKGIWHSQDLLTFYYVSGQYHFDMHSQDIFWHTGDPAWVAGFAGVWTAWVNSIPIVSYEGRFNPDIWYSIIEKYKVSIISTAPTALRLLKKEGKTLANKYNLSSIRFIHAGGEYVDPDTVKWGLEVFGVPVHDAYGQTETGTYVIANYISMPIKVGSMGKPLPGVTAYIVDDKGNILPPNTIGNIALKPDFPAMAKGIWNDSERWKSNFKNGLYITGDQGYIDEDGYFWYIGRADDIVKVSGYRVSPIEIESILSLHPAVAEAAVIGIEDELRGSKIKAYVVLKAGYFPTEELKQELQNYVKEKLASHVYPKEIEFVDQLPHTLSGKIMRRVLRSAESGKDLGDISTLENPDSVKK</sequence>
<dbReference type="GO" id="GO:0006633">
    <property type="term" value="P:fatty acid biosynthetic process"/>
    <property type="evidence" value="ECO:0007669"/>
    <property type="project" value="TreeGrafter"/>
</dbReference>
<dbReference type="STRING" id="282676.B6F84_05535"/>
<dbReference type="InterPro" id="IPR042099">
    <property type="entry name" value="ANL_N_sf"/>
</dbReference>
<feature type="transmembrane region" description="Helical" evidence="5">
    <location>
        <begin position="106"/>
        <end position="127"/>
    </location>
</feature>
<name>A0A1W6JZ64_9CREN</name>
<dbReference type="InterPro" id="IPR020845">
    <property type="entry name" value="AMP-binding_CS"/>
</dbReference>
<dbReference type="EMBL" id="CP020477">
    <property type="protein sequence ID" value="ARM75548.1"/>
    <property type="molecule type" value="Genomic_DNA"/>
</dbReference>
<dbReference type="InterPro" id="IPR051087">
    <property type="entry name" value="Mitochondrial_ACSM"/>
</dbReference>
<keyword evidence="2" id="KW-0436">Ligase</keyword>
<dbReference type="PANTHER" id="PTHR43605">
    <property type="entry name" value="ACYL-COENZYME A SYNTHETASE"/>
    <property type="match status" value="1"/>
</dbReference>
<dbReference type="InterPro" id="IPR025110">
    <property type="entry name" value="AMP-bd_C"/>
</dbReference>
<organism evidence="8 9">
    <name type="scientific">Acidianus manzaensis</name>
    <dbReference type="NCBI Taxonomy" id="282676"/>
    <lineage>
        <taxon>Archaea</taxon>
        <taxon>Thermoproteota</taxon>
        <taxon>Thermoprotei</taxon>
        <taxon>Sulfolobales</taxon>
        <taxon>Sulfolobaceae</taxon>
        <taxon>Acidianus</taxon>
    </lineage>
</organism>
<dbReference type="Pfam" id="PF00501">
    <property type="entry name" value="AMP-binding"/>
    <property type="match status" value="1"/>
</dbReference>
<evidence type="ECO:0000256" key="3">
    <source>
        <dbReference type="ARBA" id="ARBA00022741"/>
    </source>
</evidence>
<keyword evidence="3" id="KW-0547">Nucleotide-binding</keyword>
<dbReference type="KEGG" id="aman:B6F84_05535"/>
<dbReference type="GO" id="GO:0004321">
    <property type="term" value="F:fatty-acyl-CoA synthase activity"/>
    <property type="evidence" value="ECO:0007669"/>
    <property type="project" value="TreeGrafter"/>
</dbReference>
<evidence type="ECO:0000256" key="1">
    <source>
        <dbReference type="ARBA" id="ARBA00006432"/>
    </source>
</evidence>